<evidence type="ECO:0000313" key="1">
    <source>
        <dbReference type="EMBL" id="GGI56351.1"/>
    </source>
</evidence>
<evidence type="ECO:0000313" key="2">
    <source>
        <dbReference type="Proteomes" id="UP000624701"/>
    </source>
</evidence>
<reference evidence="2" key="1">
    <citation type="journal article" date="2019" name="Int. J. Syst. Evol. Microbiol.">
        <title>The Global Catalogue of Microorganisms (GCM) 10K type strain sequencing project: providing services to taxonomists for standard genome sequencing and annotation.</title>
        <authorList>
            <consortium name="The Broad Institute Genomics Platform"/>
            <consortium name="The Broad Institute Genome Sequencing Center for Infectious Disease"/>
            <person name="Wu L."/>
            <person name="Ma J."/>
        </authorList>
    </citation>
    <scope>NUCLEOTIDE SEQUENCE [LARGE SCALE GENOMIC DNA]</scope>
    <source>
        <strain evidence="2">CCM 8681</strain>
    </source>
</reference>
<proteinExistence type="predicted"/>
<accession>A0ABQ2BV40</accession>
<keyword evidence="2" id="KW-1185">Reference proteome</keyword>
<name>A0ABQ2BV40_9FLAO</name>
<protein>
    <submittedName>
        <fullName evidence="1">Uncharacterized protein</fullName>
    </submittedName>
</protein>
<organism evidence="1 2">
    <name type="scientific">Winogradskyella haliclonae</name>
    <dbReference type="NCBI Taxonomy" id="2048558"/>
    <lineage>
        <taxon>Bacteria</taxon>
        <taxon>Pseudomonadati</taxon>
        <taxon>Bacteroidota</taxon>
        <taxon>Flavobacteriia</taxon>
        <taxon>Flavobacteriales</taxon>
        <taxon>Flavobacteriaceae</taxon>
        <taxon>Winogradskyella</taxon>
    </lineage>
</organism>
<dbReference type="RefSeq" id="WP_188373269.1">
    <property type="nucleotide sequence ID" value="NZ_BMDQ01000001.1"/>
</dbReference>
<sequence length="57" mass="6436">MLRISLTVNIILIFWTIENTLRFYPNPASSSVNVGLRMDMQNGAVDMTLSIYDLTGK</sequence>
<comment type="caution">
    <text evidence="1">The sequence shown here is derived from an EMBL/GenBank/DDBJ whole genome shotgun (WGS) entry which is preliminary data.</text>
</comment>
<dbReference type="Proteomes" id="UP000624701">
    <property type="component" value="Unassembled WGS sequence"/>
</dbReference>
<gene>
    <name evidence="1" type="ORF">GCM10011444_06600</name>
</gene>
<dbReference type="EMBL" id="BMDQ01000001">
    <property type="protein sequence ID" value="GGI56351.1"/>
    <property type="molecule type" value="Genomic_DNA"/>
</dbReference>